<sequence>MSGEEFEKIVQEALENLPVFFKEKLENVDVVVQDWPSPRYSRGRLLLGLYQGVPKTRRGSGYTMVLPDKITIFRGPIEFLARRNPEAIKNLVIDTVQHEIAHHFGISDTRLRQLKRG</sequence>
<dbReference type="AlphaFoldDB" id="A0A1G1WFY2"/>
<dbReference type="Pfam" id="PF06262">
    <property type="entry name" value="Zincin_1"/>
    <property type="match status" value="1"/>
</dbReference>
<dbReference type="CDD" id="cd12952">
    <property type="entry name" value="MMP_ACEL2062"/>
    <property type="match status" value="1"/>
</dbReference>
<dbReference type="InterPro" id="IPR038555">
    <property type="entry name" value="Zincin_1_sf"/>
</dbReference>
<accession>A0A1G1WFY2</accession>
<evidence type="ECO:0000313" key="1">
    <source>
        <dbReference type="EMBL" id="OGY26574.1"/>
    </source>
</evidence>
<gene>
    <name evidence="1" type="ORF">A2Z42_04840</name>
</gene>
<dbReference type="Proteomes" id="UP000176645">
    <property type="component" value="Unassembled WGS sequence"/>
</dbReference>
<dbReference type="Gene3D" id="3.30.2010.20">
    <property type="match status" value="1"/>
</dbReference>
<evidence type="ECO:0008006" key="3">
    <source>
        <dbReference type="Google" id="ProtNLM"/>
    </source>
</evidence>
<organism evidence="1 2">
    <name type="scientific">Candidatus Woykebacteria bacterium RBG_19FT_COMBO_43_10</name>
    <dbReference type="NCBI Taxonomy" id="1802598"/>
    <lineage>
        <taxon>Bacteria</taxon>
        <taxon>Candidatus Woykeibacteriota</taxon>
    </lineage>
</organism>
<proteinExistence type="predicted"/>
<comment type="caution">
    <text evidence="1">The sequence shown here is derived from an EMBL/GenBank/DDBJ whole genome shotgun (WGS) entry which is preliminary data.</text>
</comment>
<evidence type="ECO:0000313" key="2">
    <source>
        <dbReference type="Proteomes" id="UP000176645"/>
    </source>
</evidence>
<reference evidence="1 2" key="1">
    <citation type="journal article" date="2016" name="Nat. Commun.">
        <title>Thousands of microbial genomes shed light on interconnected biogeochemical processes in an aquifer system.</title>
        <authorList>
            <person name="Anantharaman K."/>
            <person name="Brown C.T."/>
            <person name="Hug L.A."/>
            <person name="Sharon I."/>
            <person name="Castelle C.J."/>
            <person name="Probst A.J."/>
            <person name="Thomas B.C."/>
            <person name="Singh A."/>
            <person name="Wilkins M.J."/>
            <person name="Karaoz U."/>
            <person name="Brodie E.L."/>
            <person name="Williams K.H."/>
            <person name="Hubbard S.S."/>
            <person name="Banfield J.F."/>
        </authorList>
    </citation>
    <scope>NUCLEOTIDE SEQUENCE [LARGE SCALE GENOMIC DNA]</scope>
</reference>
<dbReference type="EMBL" id="MHCU01000066">
    <property type="protein sequence ID" value="OGY26574.1"/>
    <property type="molecule type" value="Genomic_DNA"/>
</dbReference>
<name>A0A1G1WFY2_9BACT</name>
<dbReference type="InterPro" id="IPR010428">
    <property type="entry name" value="Zincin_1"/>
</dbReference>
<dbReference type="SUPFAM" id="SSF55486">
    <property type="entry name" value="Metalloproteases ('zincins'), catalytic domain"/>
    <property type="match status" value="1"/>
</dbReference>
<protein>
    <recommendedName>
        <fullName evidence="3">Metallopeptidase family protein</fullName>
    </recommendedName>
</protein>